<dbReference type="Gene3D" id="3.40.50.150">
    <property type="entry name" value="Vaccinia Virus protein VP39"/>
    <property type="match status" value="1"/>
</dbReference>
<organism evidence="2 3">
    <name type="scientific">Desulfobotulus pelophilus</name>
    <dbReference type="NCBI Taxonomy" id="2823377"/>
    <lineage>
        <taxon>Bacteria</taxon>
        <taxon>Pseudomonadati</taxon>
        <taxon>Thermodesulfobacteriota</taxon>
        <taxon>Desulfobacteria</taxon>
        <taxon>Desulfobacterales</taxon>
        <taxon>Desulfobacteraceae</taxon>
        <taxon>Desulfobotulus</taxon>
    </lineage>
</organism>
<dbReference type="EMBL" id="JAPFPW010000004">
    <property type="protein sequence ID" value="MCW7753412.1"/>
    <property type="molecule type" value="Genomic_DNA"/>
</dbReference>
<dbReference type="Proteomes" id="UP001209681">
    <property type="component" value="Unassembled WGS sequence"/>
</dbReference>
<gene>
    <name evidence="2" type="ORF">OOT00_05355</name>
</gene>
<dbReference type="SUPFAM" id="SSF53335">
    <property type="entry name" value="S-adenosyl-L-methionine-dependent methyltransferases"/>
    <property type="match status" value="1"/>
</dbReference>
<protein>
    <submittedName>
        <fullName evidence="2">Methyltransferase domain-containing protein</fullName>
    </submittedName>
</protein>
<evidence type="ECO:0000259" key="1">
    <source>
        <dbReference type="Pfam" id="PF13847"/>
    </source>
</evidence>
<sequence>MKIILGLILLILLSFPVWRLASRRRSLPCPVWLGWLVEMDNPFTRTNRASTILSLLDIRPGMFVADVGCGPGRLSIPLAQNVGKEGHVIAMDMQEGMLSRTCQKAKASGLDNITFLKAGAGSGALAGYRFDRVLLVTVLGEIPDPKPALAEIYQALKPDGILSVTEIIFDPHFQKKESVLQLASSIGFKEKGFYGNAIAYTLHLEKQPARQQYPSIPHHKDKQWMNSQRKPQ</sequence>
<keyword evidence="3" id="KW-1185">Reference proteome</keyword>
<dbReference type="GO" id="GO:0032259">
    <property type="term" value="P:methylation"/>
    <property type="evidence" value="ECO:0007669"/>
    <property type="project" value="UniProtKB-KW"/>
</dbReference>
<proteinExistence type="predicted"/>
<dbReference type="RefSeq" id="WP_265424280.1">
    <property type="nucleotide sequence ID" value="NZ_JAPFPW010000004.1"/>
</dbReference>
<dbReference type="PANTHER" id="PTHR43861:SF1">
    <property type="entry name" value="TRANS-ACONITATE 2-METHYLTRANSFERASE"/>
    <property type="match status" value="1"/>
</dbReference>
<dbReference type="InterPro" id="IPR025714">
    <property type="entry name" value="Methyltranfer_dom"/>
</dbReference>
<dbReference type="Pfam" id="PF13847">
    <property type="entry name" value="Methyltransf_31"/>
    <property type="match status" value="1"/>
</dbReference>
<evidence type="ECO:0000313" key="3">
    <source>
        <dbReference type="Proteomes" id="UP001209681"/>
    </source>
</evidence>
<comment type="caution">
    <text evidence="2">The sequence shown here is derived from an EMBL/GenBank/DDBJ whole genome shotgun (WGS) entry which is preliminary data.</text>
</comment>
<dbReference type="InterPro" id="IPR029063">
    <property type="entry name" value="SAM-dependent_MTases_sf"/>
</dbReference>
<dbReference type="PANTHER" id="PTHR43861">
    <property type="entry name" value="TRANS-ACONITATE 2-METHYLTRANSFERASE-RELATED"/>
    <property type="match status" value="1"/>
</dbReference>
<accession>A0ABT3N7I1</accession>
<evidence type="ECO:0000313" key="2">
    <source>
        <dbReference type="EMBL" id="MCW7753412.1"/>
    </source>
</evidence>
<keyword evidence="2" id="KW-0808">Transferase</keyword>
<dbReference type="CDD" id="cd02440">
    <property type="entry name" value="AdoMet_MTases"/>
    <property type="match status" value="1"/>
</dbReference>
<reference evidence="2 3" key="1">
    <citation type="submission" date="2022-11" db="EMBL/GenBank/DDBJ databases">
        <title>Desulfobotulus tamanensis H1 sp. nov. - anaerobic, alkaliphilic, sulphate reducing bacterium isolated from terrestrial mud volcano.</title>
        <authorList>
            <person name="Frolova A."/>
            <person name="Merkel A.Y."/>
            <person name="Slobodkin A.I."/>
        </authorList>
    </citation>
    <scope>NUCLEOTIDE SEQUENCE [LARGE SCALE GENOMIC DNA]</scope>
    <source>
        <strain evidence="2 3">H1</strain>
    </source>
</reference>
<name>A0ABT3N7I1_9BACT</name>
<feature type="domain" description="Methyltransferase" evidence="1">
    <location>
        <begin position="60"/>
        <end position="178"/>
    </location>
</feature>
<dbReference type="GO" id="GO:0008168">
    <property type="term" value="F:methyltransferase activity"/>
    <property type="evidence" value="ECO:0007669"/>
    <property type="project" value="UniProtKB-KW"/>
</dbReference>
<keyword evidence="2" id="KW-0489">Methyltransferase</keyword>